<sequence length="53" mass="5992">MQCIEMEPVYQRQTEDNGSSKEPKKPFFKILCVILVLLICGIAILLSIIALIK</sequence>
<evidence type="ECO:0000313" key="4">
    <source>
        <dbReference type="Proteomes" id="UP000008144"/>
    </source>
</evidence>
<reference evidence="3" key="4">
    <citation type="submission" date="2025-09" db="UniProtKB">
        <authorList>
            <consortium name="Ensembl"/>
        </authorList>
    </citation>
    <scope>IDENTIFICATION</scope>
</reference>
<protein>
    <submittedName>
        <fullName evidence="3">Uncharacterized protein</fullName>
    </submittedName>
</protein>
<dbReference type="Ensembl" id="ENSCINT00000035028.1">
    <property type="protein sequence ID" value="ENSCINP00000034790.1"/>
    <property type="gene ID" value="ENSCING00000023592.1"/>
</dbReference>
<dbReference type="InParanoid" id="H2XYQ6"/>
<name>H2XYQ6_CIOIN</name>
<feature type="transmembrane region" description="Helical" evidence="2">
    <location>
        <begin position="27"/>
        <end position="52"/>
    </location>
</feature>
<dbReference type="AlphaFoldDB" id="H2XYQ6"/>
<keyword evidence="2" id="KW-0812">Transmembrane</keyword>
<dbReference type="Proteomes" id="UP000008144">
    <property type="component" value="Chromosome 1"/>
</dbReference>
<organism evidence="3 4">
    <name type="scientific">Ciona intestinalis</name>
    <name type="common">Transparent sea squirt</name>
    <name type="synonym">Ascidia intestinalis</name>
    <dbReference type="NCBI Taxonomy" id="7719"/>
    <lineage>
        <taxon>Eukaryota</taxon>
        <taxon>Metazoa</taxon>
        <taxon>Chordata</taxon>
        <taxon>Tunicata</taxon>
        <taxon>Ascidiacea</taxon>
        <taxon>Phlebobranchia</taxon>
        <taxon>Cionidae</taxon>
        <taxon>Ciona</taxon>
    </lineage>
</organism>
<accession>H2XYQ6</accession>
<evidence type="ECO:0000256" key="2">
    <source>
        <dbReference type="SAM" id="Phobius"/>
    </source>
</evidence>
<evidence type="ECO:0000313" key="3">
    <source>
        <dbReference type="Ensembl" id="ENSCINP00000034790.1"/>
    </source>
</evidence>
<reference evidence="3" key="3">
    <citation type="submission" date="2025-08" db="UniProtKB">
        <authorList>
            <consortium name="Ensembl"/>
        </authorList>
    </citation>
    <scope>IDENTIFICATION</scope>
</reference>
<dbReference type="EMBL" id="EAAA01000233">
    <property type="status" value="NOT_ANNOTATED_CDS"/>
    <property type="molecule type" value="Genomic_DNA"/>
</dbReference>
<reference evidence="3" key="2">
    <citation type="journal article" date="2008" name="Genome Biol.">
        <title>Improved genome assembly and evidence-based global gene model set for the chordate Ciona intestinalis: new insight into intron and operon populations.</title>
        <authorList>
            <person name="Satou Y."/>
            <person name="Mineta K."/>
            <person name="Ogasawara M."/>
            <person name="Sasakura Y."/>
            <person name="Shoguchi E."/>
            <person name="Ueno K."/>
            <person name="Yamada L."/>
            <person name="Matsumoto J."/>
            <person name="Wasserscheid J."/>
            <person name="Dewar K."/>
            <person name="Wiley G.B."/>
            <person name="Macmil S.L."/>
            <person name="Roe B.A."/>
            <person name="Zeller R.W."/>
            <person name="Hastings K.E."/>
            <person name="Lemaire P."/>
            <person name="Lindquist E."/>
            <person name="Endo T."/>
            <person name="Hotta K."/>
            <person name="Inaba K."/>
        </authorList>
    </citation>
    <scope>NUCLEOTIDE SEQUENCE [LARGE SCALE GENOMIC DNA]</scope>
    <source>
        <strain evidence="3">wild type</strain>
    </source>
</reference>
<feature type="compositionally biased region" description="Basic and acidic residues" evidence="1">
    <location>
        <begin position="13"/>
        <end position="24"/>
    </location>
</feature>
<keyword evidence="2" id="KW-0472">Membrane</keyword>
<evidence type="ECO:0000256" key="1">
    <source>
        <dbReference type="SAM" id="MobiDB-lite"/>
    </source>
</evidence>
<dbReference type="HOGENOM" id="CLU_3073822_0_0_1"/>
<keyword evidence="4" id="KW-1185">Reference proteome</keyword>
<proteinExistence type="predicted"/>
<feature type="region of interest" description="Disordered" evidence="1">
    <location>
        <begin position="1"/>
        <end position="24"/>
    </location>
</feature>
<keyword evidence="2" id="KW-1133">Transmembrane helix</keyword>
<reference evidence="4" key="1">
    <citation type="journal article" date="2002" name="Science">
        <title>The draft genome of Ciona intestinalis: insights into chordate and vertebrate origins.</title>
        <authorList>
            <person name="Dehal P."/>
            <person name="Satou Y."/>
            <person name="Campbell R.K."/>
            <person name="Chapman J."/>
            <person name="Degnan B."/>
            <person name="De Tomaso A."/>
            <person name="Davidson B."/>
            <person name="Di Gregorio A."/>
            <person name="Gelpke M."/>
            <person name="Goodstein D.M."/>
            <person name="Harafuji N."/>
            <person name="Hastings K.E."/>
            <person name="Ho I."/>
            <person name="Hotta K."/>
            <person name="Huang W."/>
            <person name="Kawashima T."/>
            <person name="Lemaire P."/>
            <person name="Martinez D."/>
            <person name="Meinertzhagen I.A."/>
            <person name="Necula S."/>
            <person name="Nonaka M."/>
            <person name="Putnam N."/>
            <person name="Rash S."/>
            <person name="Saiga H."/>
            <person name="Satake M."/>
            <person name="Terry A."/>
            <person name="Yamada L."/>
            <person name="Wang H.G."/>
            <person name="Awazu S."/>
            <person name="Azumi K."/>
            <person name="Boore J."/>
            <person name="Branno M."/>
            <person name="Chin-Bow S."/>
            <person name="DeSantis R."/>
            <person name="Doyle S."/>
            <person name="Francino P."/>
            <person name="Keys D.N."/>
            <person name="Haga S."/>
            <person name="Hayashi H."/>
            <person name="Hino K."/>
            <person name="Imai K.S."/>
            <person name="Inaba K."/>
            <person name="Kano S."/>
            <person name="Kobayashi K."/>
            <person name="Kobayashi M."/>
            <person name="Lee B.I."/>
            <person name="Makabe K.W."/>
            <person name="Manohar C."/>
            <person name="Matassi G."/>
            <person name="Medina M."/>
            <person name="Mochizuki Y."/>
            <person name="Mount S."/>
            <person name="Morishita T."/>
            <person name="Miura S."/>
            <person name="Nakayama A."/>
            <person name="Nishizaka S."/>
            <person name="Nomoto H."/>
            <person name="Ohta F."/>
            <person name="Oishi K."/>
            <person name="Rigoutsos I."/>
            <person name="Sano M."/>
            <person name="Sasaki A."/>
            <person name="Sasakura Y."/>
            <person name="Shoguchi E."/>
            <person name="Shin-i T."/>
            <person name="Spagnuolo A."/>
            <person name="Stainier D."/>
            <person name="Suzuki M.M."/>
            <person name="Tassy O."/>
            <person name="Takatori N."/>
            <person name="Tokuoka M."/>
            <person name="Yagi K."/>
            <person name="Yoshizaki F."/>
            <person name="Wada S."/>
            <person name="Zhang C."/>
            <person name="Hyatt P.D."/>
            <person name="Larimer F."/>
            <person name="Detter C."/>
            <person name="Doggett N."/>
            <person name="Glavina T."/>
            <person name="Hawkins T."/>
            <person name="Richardson P."/>
            <person name="Lucas S."/>
            <person name="Kohara Y."/>
            <person name="Levine M."/>
            <person name="Satoh N."/>
            <person name="Rokhsar D.S."/>
        </authorList>
    </citation>
    <scope>NUCLEOTIDE SEQUENCE [LARGE SCALE GENOMIC DNA]</scope>
</reference>